<dbReference type="UniPathway" id="UPA00989"/>
<dbReference type="InterPro" id="IPR036322">
    <property type="entry name" value="WD40_repeat_dom_sf"/>
</dbReference>
<keyword evidence="5 6" id="KW-0539">Nucleus</keyword>
<dbReference type="AlphaFoldDB" id="A0A3S3QBJ9"/>
<dbReference type="GO" id="GO:0005634">
    <property type="term" value="C:nucleus"/>
    <property type="evidence" value="ECO:0007669"/>
    <property type="project" value="UniProtKB-SubCell"/>
</dbReference>
<dbReference type="GO" id="GO:0043527">
    <property type="term" value="C:tRNA methyltransferase complex"/>
    <property type="evidence" value="ECO:0007669"/>
    <property type="project" value="TreeGrafter"/>
</dbReference>
<keyword evidence="4 6" id="KW-0677">Repeat</keyword>
<keyword evidence="9" id="KW-1185">Reference proteome</keyword>
<dbReference type="Proteomes" id="UP000283530">
    <property type="component" value="Unassembled WGS sequence"/>
</dbReference>
<dbReference type="GO" id="GO:0106004">
    <property type="term" value="P:tRNA (guanine-N7)-methylation"/>
    <property type="evidence" value="ECO:0007669"/>
    <property type="project" value="UniProtKB-UniRule"/>
</dbReference>
<dbReference type="Gene3D" id="2.130.10.10">
    <property type="entry name" value="YVTN repeat-like/Quinoprotein amine dehydrogenase"/>
    <property type="match status" value="2"/>
</dbReference>
<keyword evidence="8" id="KW-0489">Methyltransferase</keyword>
<dbReference type="GO" id="GO:0008168">
    <property type="term" value="F:methyltransferase activity"/>
    <property type="evidence" value="ECO:0007669"/>
    <property type="project" value="UniProtKB-KW"/>
</dbReference>
<comment type="similarity">
    <text evidence="6">Belongs to the WD repeat TRM82 family.</text>
</comment>
<protein>
    <recommendedName>
        <fullName evidence="6">tRNA (guanine-N(7)-)-methyltransferase non-catalytic subunit</fullName>
    </recommendedName>
    <alternativeName>
        <fullName evidence="6">WD repeat-containing protein 4 homolog</fullName>
    </alternativeName>
</protein>
<dbReference type="InterPro" id="IPR001680">
    <property type="entry name" value="WD40_rpt"/>
</dbReference>
<dbReference type="Pfam" id="PF00400">
    <property type="entry name" value="WD40"/>
    <property type="match status" value="3"/>
</dbReference>
<dbReference type="InterPro" id="IPR015943">
    <property type="entry name" value="WD40/YVTN_repeat-like_dom_sf"/>
</dbReference>
<evidence type="ECO:0000256" key="2">
    <source>
        <dbReference type="ARBA" id="ARBA00022574"/>
    </source>
</evidence>
<evidence type="ECO:0000256" key="5">
    <source>
        <dbReference type="ARBA" id="ARBA00023242"/>
    </source>
</evidence>
<dbReference type="SMART" id="SM00320">
    <property type="entry name" value="WD40"/>
    <property type="match status" value="4"/>
</dbReference>
<comment type="subunit">
    <text evidence="6">Forms a heterodimer with the catalytic subunit.</text>
</comment>
<comment type="function">
    <text evidence="6">Required for the formation of N(7)-methylguanine at position 46 (m7G46) in tRNA. In the complex, it is required to stabilize and induce conformational changes of the catalytic subunit.</text>
</comment>
<comment type="pathway">
    <text evidence="6">tRNA modification; N(7)-methylguanine-tRNA biosynthesis.</text>
</comment>
<evidence type="ECO:0000256" key="7">
    <source>
        <dbReference type="PROSITE-ProRule" id="PRU00221"/>
    </source>
</evidence>
<evidence type="ECO:0000313" key="9">
    <source>
        <dbReference type="Proteomes" id="UP000283530"/>
    </source>
</evidence>
<comment type="subcellular location">
    <subcellularLocation>
        <location evidence="1 6">Nucleus</location>
    </subcellularLocation>
</comment>
<dbReference type="OrthoDB" id="339900at2759"/>
<keyword evidence="8" id="KW-0808">Transferase</keyword>
<gene>
    <name evidence="8" type="ORF">CKAN_01090700</name>
</gene>
<proteinExistence type="inferred from homology"/>
<evidence type="ECO:0000256" key="3">
    <source>
        <dbReference type="ARBA" id="ARBA00022694"/>
    </source>
</evidence>
<reference evidence="8 9" key="1">
    <citation type="journal article" date="2019" name="Nat. Plants">
        <title>Stout camphor tree genome fills gaps in understanding of flowering plant genome evolution.</title>
        <authorList>
            <person name="Chaw S.M."/>
            <person name="Liu Y.C."/>
            <person name="Wu Y.W."/>
            <person name="Wang H.Y."/>
            <person name="Lin C.I."/>
            <person name="Wu C.S."/>
            <person name="Ke H.M."/>
            <person name="Chang L.Y."/>
            <person name="Hsu C.Y."/>
            <person name="Yang H.T."/>
            <person name="Sudianto E."/>
            <person name="Hsu M.H."/>
            <person name="Wu K.P."/>
            <person name="Wang L.N."/>
            <person name="Leebens-Mack J.H."/>
            <person name="Tsai I.J."/>
        </authorList>
    </citation>
    <scope>NUCLEOTIDE SEQUENCE [LARGE SCALE GENOMIC DNA]</scope>
    <source>
        <strain evidence="9">cv. Chaw 1501</strain>
        <tissue evidence="8">Young leaves</tissue>
    </source>
</reference>
<dbReference type="InterPro" id="IPR028884">
    <property type="entry name" value="Trm82"/>
</dbReference>
<dbReference type="EMBL" id="QPKB01000004">
    <property type="protein sequence ID" value="RWR82195.1"/>
    <property type="molecule type" value="Genomic_DNA"/>
</dbReference>
<name>A0A3S3QBJ9_9MAGN</name>
<comment type="caution">
    <text evidence="8">The sequence shown here is derived from an EMBL/GenBank/DDBJ whole genome shotgun (WGS) entry which is preliminary data.</text>
</comment>
<feature type="repeat" description="WD" evidence="7">
    <location>
        <begin position="63"/>
        <end position="101"/>
    </location>
</feature>
<dbReference type="PANTHER" id="PTHR16288">
    <property type="entry name" value="WD40 REPEAT PROTEIN 4"/>
    <property type="match status" value="1"/>
</dbReference>
<evidence type="ECO:0000313" key="8">
    <source>
        <dbReference type="EMBL" id="RWR82195.1"/>
    </source>
</evidence>
<evidence type="ECO:0000256" key="4">
    <source>
        <dbReference type="ARBA" id="ARBA00022737"/>
    </source>
</evidence>
<dbReference type="GO" id="GO:0005829">
    <property type="term" value="C:cytosol"/>
    <property type="evidence" value="ECO:0007669"/>
    <property type="project" value="TreeGrafter"/>
</dbReference>
<evidence type="ECO:0000256" key="1">
    <source>
        <dbReference type="ARBA" id="ARBA00004123"/>
    </source>
</evidence>
<organism evidence="8 9">
    <name type="scientific">Cinnamomum micranthum f. kanehirae</name>
    <dbReference type="NCBI Taxonomy" id="337451"/>
    <lineage>
        <taxon>Eukaryota</taxon>
        <taxon>Viridiplantae</taxon>
        <taxon>Streptophyta</taxon>
        <taxon>Embryophyta</taxon>
        <taxon>Tracheophyta</taxon>
        <taxon>Spermatophyta</taxon>
        <taxon>Magnoliopsida</taxon>
        <taxon>Magnoliidae</taxon>
        <taxon>Laurales</taxon>
        <taxon>Lauraceae</taxon>
        <taxon>Cinnamomum</taxon>
    </lineage>
</organism>
<accession>A0A3S3QBJ9</accession>
<keyword evidence="2 6" id="KW-0853">WD repeat</keyword>
<dbReference type="HAMAP" id="MF_03056">
    <property type="entry name" value="TRM82"/>
    <property type="match status" value="1"/>
</dbReference>
<dbReference type="PROSITE" id="PS50294">
    <property type="entry name" value="WD_REPEATS_REGION"/>
    <property type="match status" value="1"/>
</dbReference>
<evidence type="ECO:0000256" key="6">
    <source>
        <dbReference type="HAMAP-Rule" id="MF_03056"/>
    </source>
</evidence>
<dbReference type="PANTHER" id="PTHR16288:SF0">
    <property type="entry name" value="TRNA (GUANINE-N(7)-)-METHYLTRANSFERASE NON-CATALYTIC SUBUNIT WDR4"/>
    <property type="match status" value="1"/>
</dbReference>
<keyword evidence="3 6" id="KW-0819">tRNA processing</keyword>
<sequence>MEEGSIEDGEKMSRETEVAPALIAIHPLEKSVVVAVGSELRIFDLQGDWSITLLGEDSGGPFHTDAIRAVCFGANGRVFASAGDDKLVKIWNTESWQCTRTVSSEKRVSAVAISHNGAFLTFADKFGVVWVVDLERDDEKAAPLLAHYCSIITSLDFSPDGQFIASADRDFKIRITVFPKKPLDGAHEIQSFCLGHTDFVSCFAFVHTSEYPQGFLLSGGGDSTVRLWDFISGTLLDTCEVGAQAELVESNGEECPHVVTDICPSSDGSLVAVAIQSLHGVMLMCCNFSARTLSVSKVVTVGESFVPTSLGMSCSAEHLWMVTGASNLPNSGPLAHVRVVSLCQKGLDPTVMEDGAVPGGKKLLEKLQGSSTLAKHGDALVAAAEAVKMAMRNLLIKREYSTEKRELRKKSRNDRKLKQIL</sequence>
<dbReference type="STRING" id="337451.A0A3S3QBJ9"/>
<feature type="repeat" description="WD" evidence="7">
    <location>
        <begin position="193"/>
        <end position="238"/>
    </location>
</feature>
<dbReference type="FunFam" id="2.130.10.10:FF:001350">
    <property type="entry name" value="tRNA (guanine-N(7)-)-methyltransferase non-catalytic subunit"/>
    <property type="match status" value="1"/>
</dbReference>
<dbReference type="SUPFAM" id="SSF50978">
    <property type="entry name" value="WD40 repeat-like"/>
    <property type="match status" value="1"/>
</dbReference>
<dbReference type="PROSITE" id="PS50082">
    <property type="entry name" value="WD_REPEATS_2"/>
    <property type="match status" value="2"/>
</dbReference>